<dbReference type="EMBL" id="BQNB010008787">
    <property type="protein sequence ID" value="GJS54284.1"/>
    <property type="molecule type" value="Genomic_DNA"/>
</dbReference>
<accession>A0ABQ4WN13</accession>
<sequence>MQATMSNQTNELKNMMASFFQMNTASSSGSGSLPSNTIANPKGTARPRVPQAVLSQSTGRPYYPRMDNIRPRTSSFSPSTRSSTTRTPHRPQRPKKIMKSIWVKKESTVGSQTVLPKI</sequence>
<gene>
    <name evidence="2" type="ORF">Tco_0627646</name>
</gene>
<comment type="caution">
    <text evidence="2">The sequence shown here is derived from an EMBL/GenBank/DDBJ whole genome shotgun (WGS) entry which is preliminary data.</text>
</comment>
<feature type="compositionally biased region" description="Low complexity" evidence="1">
    <location>
        <begin position="71"/>
        <end position="86"/>
    </location>
</feature>
<reference evidence="2" key="1">
    <citation type="journal article" date="2022" name="Int. J. Mol. Sci.">
        <title>Draft Genome of Tanacetum Coccineum: Genomic Comparison of Closely Related Tanacetum-Family Plants.</title>
        <authorList>
            <person name="Yamashiro T."/>
            <person name="Shiraishi A."/>
            <person name="Nakayama K."/>
            <person name="Satake H."/>
        </authorList>
    </citation>
    <scope>NUCLEOTIDE SEQUENCE</scope>
</reference>
<feature type="region of interest" description="Disordered" evidence="1">
    <location>
        <begin position="23"/>
        <end position="95"/>
    </location>
</feature>
<evidence type="ECO:0008006" key="4">
    <source>
        <dbReference type="Google" id="ProtNLM"/>
    </source>
</evidence>
<keyword evidence="3" id="KW-1185">Reference proteome</keyword>
<protein>
    <recommendedName>
        <fullName evidence="4">Reverse transcriptase domain-containing protein</fullName>
    </recommendedName>
</protein>
<organism evidence="2 3">
    <name type="scientific">Tanacetum coccineum</name>
    <dbReference type="NCBI Taxonomy" id="301880"/>
    <lineage>
        <taxon>Eukaryota</taxon>
        <taxon>Viridiplantae</taxon>
        <taxon>Streptophyta</taxon>
        <taxon>Embryophyta</taxon>
        <taxon>Tracheophyta</taxon>
        <taxon>Spermatophyta</taxon>
        <taxon>Magnoliopsida</taxon>
        <taxon>eudicotyledons</taxon>
        <taxon>Gunneridae</taxon>
        <taxon>Pentapetalae</taxon>
        <taxon>asterids</taxon>
        <taxon>campanulids</taxon>
        <taxon>Asterales</taxon>
        <taxon>Asteraceae</taxon>
        <taxon>Asteroideae</taxon>
        <taxon>Anthemideae</taxon>
        <taxon>Anthemidinae</taxon>
        <taxon>Tanacetum</taxon>
    </lineage>
</organism>
<evidence type="ECO:0000256" key="1">
    <source>
        <dbReference type="SAM" id="MobiDB-lite"/>
    </source>
</evidence>
<dbReference type="Proteomes" id="UP001151760">
    <property type="component" value="Unassembled WGS sequence"/>
</dbReference>
<evidence type="ECO:0000313" key="3">
    <source>
        <dbReference type="Proteomes" id="UP001151760"/>
    </source>
</evidence>
<name>A0ABQ4WN13_9ASTR</name>
<evidence type="ECO:0000313" key="2">
    <source>
        <dbReference type="EMBL" id="GJS54284.1"/>
    </source>
</evidence>
<reference evidence="2" key="2">
    <citation type="submission" date="2022-01" db="EMBL/GenBank/DDBJ databases">
        <authorList>
            <person name="Yamashiro T."/>
            <person name="Shiraishi A."/>
            <person name="Satake H."/>
            <person name="Nakayama K."/>
        </authorList>
    </citation>
    <scope>NUCLEOTIDE SEQUENCE</scope>
</reference>
<feature type="non-terminal residue" evidence="2">
    <location>
        <position position="118"/>
    </location>
</feature>
<proteinExistence type="predicted"/>